<dbReference type="GO" id="GO:0044179">
    <property type="term" value="P:hemolysis in another organism"/>
    <property type="evidence" value="ECO:0007669"/>
    <property type="project" value="InterPro"/>
</dbReference>
<dbReference type="EMBL" id="GFBG01000019">
    <property type="protein sequence ID" value="JAW07148.1"/>
    <property type="molecule type" value="Transcribed_RNA"/>
</dbReference>
<feature type="signal peptide" evidence="6">
    <location>
        <begin position="1"/>
        <end position="22"/>
    </location>
</feature>
<comment type="similarity">
    <text evidence="2">Belongs to the non-disulfide-bridged peptide (NDBP) superfamily. Long chain multifunctional peptide (group 2) family.</text>
</comment>
<dbReference type="GO" id="GO:0042742">
    <property type="term" value="P:defense response to bacterium"/>
    <property type="evidence" value="ECO:0007669"/>
    <property type="project" value="UniProtKB-KW"/>
</dbReference>
<keyword evidence="4" id="KW-0929">Antimicrobial</keyword>
<dbReference type="Pfam" id="PF08102">
    <property type="entry name" value="Antimicrobial_7"/>
    <property type="match status" value="1"/>
</dbReference>
<comment type="subcellular location">
    <subcellularLocation>
        <location evidence="1">Secreted</location>
    </subcellularLocation>
</comment>
<dbReference type="GO" id="GO:0005576">
    <property type="term" value="C:extracellular region"/>
    <property type="evidence" value="ECO:0007669"/>
    <property type="project" value="UniProtKB-SubCell"/>
</dbReference>
<evidence type="ECO:0000313" key="7">
    <source>
        <dbReference type="EMBL" id="JAW07148.1"/>
    </source>
</evidence>
<keyword evidence="3" id="KW-0964">Secreted</keyword>
<evidence type="ECO:0000256" key="4">
    <source>
        <dbReference type="ARBA" id="ARBA00022529"/>
    </source>
</evidence>
<proteinExistence type="inferred from homology"/>
<accession>A0A224X3W5</accession>
<feature type="chain" id="PRO_5012691389" evidence="6">
    <location>
        <begin position="23"/>
        <end position="82"/>
    </location>
</feature>
<name>A0A224X3W5_9SCOR</name>
<keyword evidence="6" id="KW-0732">Signal</keyword>
<reference evidence="7" key="1">
    <citation type="submission" date="2016-10" db="EMBL/GenBank/DDBJ databases">
        <title>Venom proteomic and venom gland transcriptomic analyses of the scorpion Megacormus gertschi Diaz-Najera, 1966 (Scorpiones: Euscorpiidae: Megacorminae).</title>
        <authorList>
            <person name="Santibanez-Lopez C.E."/>
            <person name="Cid-Uribe J.I."/>
            <person name="Zamudio F.Z."/>
            <person name="Batista C.V."/>
            <person name="Ortiz E."/>
            <person name="Possani L.D."/>
        </authorList>
    </citation>
    <scope>NUCLEOTIDE SEQUENCE</scope>
    <source>
        <tissue evidence="7">Venom gland</tissue>
    </source>
</reference>
<evidence type="ECO:0000256" key="5">
    <source>
        <dbReference type="ARBA" id="ARBA00023022"/>
    </source>
</evidence>
<keyword evidence="5" id="KW-0044">Antibiotic</keyword>
<dbReference type="AlphaFoldDB" id="A0A224X3W5"/>
<protein>
    <submittedName>
        <fullName evidence="7">Putative Non Disulfide Bridge Peptide</fullName>
    </submittedName>
</protein>
<evidence type="ECO:0000256" key="1">
    <source>
        <dbReference type="ARBA" id="ARBA00004613"/>
    </source>
</evidence>
<evidence type="ECO:0000256" key="2">
    <source>
        <dbReference type="ARBA" id="ARBA00007654"/>
    </source>
</evidence>
<evidence type="ECO:0000256" key="3">
    <source>
        <dbReference type="ARBA" id="ARBA00022525"/>
    </source>
</evidence>
<dbReference type="InterPro" id="IPR012526">
    <property type="entry name" value="Antimicrobial_7"/>
</dbReference>
<evidence type="ECO:0000256" key="6">
    <source>
        <dbReference type="SAM" id="SignalP"/>
    </source>
</evidence>
<sequence length="82" mass="9007">MNAKTFLVVCMITMLAMDQAEAGFFNTIKNWASKAWNSDIGKQLRNKAAGALNKLVSEKIGVTPEQASAMTLDEIVDAMYYS</sequence>
<organism evidence="7">
    <name type="scientific">Megacormus gertschi</name>
    <dbReference type="NCBI Taxonomy" id="1843536"/>
    <lineage>
        <taxon>Eukaryota</taxon>
        <taxon>Metazoa</taxon>
        <taxon>Ecdysozoa</taxon>
        <taxon>Arthropoda</taxon>
        <taxon>Chelicerata</taxon>
        <taxon>Arachnida</taxon>
        <taxon>Scorpiones</taxon>
        <taxon>Iurida</taxon>
        <taxon>Chactoidea</taxon>
        <taxon>Euscorpiidae</taxon>
        <taxon>Megacorminae</taxon>
        <taxon>Megacormini</taxon>
        <taxon>Megacormus</taxon>
    </lineage>
</organism>